<evidence type="ECO:0000313" key="6">
    <source>
        <dbReference type="Proteomes" id="UP000177230"/>
    </source>
</evidence>
<dbReference type="EMBL" id="MFFM01000007">
    <property type="protein sequence ID" value="OGF14168.1"/>
    <property type="molecule type" value="Genomic_DNA"/>
</dbReference>
<feature type="repeat" description="TPR" evidence="3">
    <location>
        <begin position="276"/>
        <end position="309"/>
    </location>
</feature>
<evidence type="ECO:0000256" key="2">
    <source>
        <dbReference type="ARBA" id="ARBA00022803"/>
    </source>
</evidence>
<feature type="compositionally biased region" description="Polar residues" evidence="4">
    <location>
        <begin position="473"/>
        <end position="486"/>
    </location>
</feature>
<reference evidence="5 6" key="1">
    <citation type="journal article" date="2016" name="Nat. Commun.">
        <title>Thousands of microbial genomes shed light on interconnected biogeochemical processes in an aquifer system.</title>
        <authorList>
            <person name="Anantharaman K."/>
            <person name="Brown C.T."/>
            <person name="Hug L.A."/>
            <person name="Sharon I."/>
            <person name="Castelle C.J."/>
            <person name="Probst A.J."/>
            <person name="Thomas B.C."/>
            <person name="Singh A."/>
            <person name="Wilkins M.J."/>
            <person name="Karaoz U."/>
            <person name="Brodie E.L."/>
            <person name="Williams K.H."/>
            <person name="Hubbard S.S."/>
            <person name="Banfield J.F."/>
        </authorList>
    </citation>
    <scope>NUCLEOTIDE SEQUENCE [LARGE SCALE GENOMIC DNA]</scope>
</reference>
<dbReference type="Gene3D" id="1.25.40.10">
    <property type="entry name" value="Tetratricopeptide repeat domain"/>
    <property type="match status" value="2"/>
</dbReference>
<evidence type="ECO:0000313" key="5">
    <source>
        <dbReference type="EMBL" id="OGF14168.1"/>
    </source>
</evidence>
<dbReference type="SUPFAM" id="SSF48452">
    <property type="entry name" value="TPR-like"/>
    <property type="match status" value="1"/>
</dbReference>
<dbReference type="InterPro" id="IPR051685">
    <property type="entry name" value="Ycf3/AcsC/BcsC/TPR_MFPF"/>
</dbReference>
<dbReference type="PROSITE" id="PS50005">
    <property type="entry name" value="TPR"/>
    <property type="match status" value="3"/>
</dbReference>
<name>A0A1F5RIE9_9BACT</name>
<evidence type="ECO:0008006" key="7">
    <source>
        <dbReference type="Google" id="ProtNLM"/>
    </source>
</evidence>
<keyword evidence="1" id="KW-0677">Repeat</keyword>
<dbReference type="AlphaFoldDB" id="A0A1F5RIE9"/>
<evidence type="ECO:0000256" key="1">
    <source>
        <dbReference type="ARBA" id="ARBA00022737"/>
    </source>
</evidence>
<dbReference type="Pfam" id="PF00515">
    <property type="entry name" value="TPR_1"/>
    <property type="match status" value="1"/>
</dbReference>
<gene>
    <name evidence="5" type="ORF">A2024_07435</name>
</gene>
<sequence>MAQENIKLSPEIEQLSEKLQADPKSRVFAQLADAYRKSDLLDEAIDTAKRGLENHPNYAIAHLILGRCYLAKGMYALAREEFELTIKNDMQNLVGYKLLGETYEKQNMYPEALKYYQMVLDLEPADAELSEKTAKLKSLMQTEPQAEAAPAQPESATPPAAEIVETAPAEAAMAQPIITPAEPAPQAPAPEMPSMPEVLQAEAEKAAERDPQEIALPSVLAEEPAAEVEIADQPTPVTEEAKAETTQTPPAEAEVPSAAAGPAEEPQPEATEAEPQGPTSTLAEIYVQQGFLEKAIDIYKELVSAQPDNEEYKNRMDELLEKAYPEDAPAMEAPIEAAGKTPEKPAPAATEVELPAPAEEHKPRPEAAPAEDPFAQLFGSSDKKQEPAAPPVIPETSAPAPAQETKPEPAASPAAQEKAPEPTGDAPDMDFGALFNDAGAAPAKPEEEAPAAETAKPAPEAKPAEKAGDADDTVSSFQSWLSQIQK</sequence>
<comment type="caution">
    <text evidence="5">The sequence shown here is derived from an EMBL/GenBank/DDBJ whole genome shotgun (WGS) entry which is preliminary data.</text>
</comment>
<dbReference type="InterPro" id="IPR019734">
    <property type="entry name" value="TPR_rpt"/>
</dbReference>
<accession>A0A1F5RIE9</accession>
<feature type="repeat" description="TPR" evidence="3">
    <location>
        <begin position="25"/>
        <end position="58"/>
    </location>
</feature>
<feature type="region of interest" description="Disordered" evidence="4">
    <location>
        <begin position="217"/>
        <end position="282"/>
    </location>
</feature>
<keyword evidence="2 3" id="KW-0802">TPR repeat</keyword>
<dbReference type="PANTHER" id="PTHR44943:SF8">
    <property type="entry name" value="TPR REPEAT-CONTAINING PROTEIN MJ0263"/>
    <property type="match status" value="1"/>
</dbReference>
<dbReference type="Pfam" id="PF13432">
    <property type="entry name" value="TPR_16"/>
    <property type="match status" value="1"/>
</dbReference>
<evidence type="ECO:0000256" key="4">
    <source>
        <dbReference type="SAM" id="MobiDB-lite"/>
    </source>
</evidence>
<dbReference type="Pfam" id="PF13181">
    <property type="entry name" value="TPR_8"/>
    <property type="match status" value="1"/>
</dbReference>
<proteinExistence type="predicted"/>
<dbReference type="SMART" id="SM00028">
    <property type="entry name" value="TPR"/>
    <property type="match status" value="4"/>
</dbReference>
<protein>
    <recommendedName>
        <fullName evidence="7">Tetratricopeptide repeat protein</fullName>
    </recommendedName>
</protein>
<dbReference type="PANTHER" id="PTHR44943">
    <property type="entry name" value="CELLULOSE SYNTHASE OPERON PROTEIN C"/>
    <property type="match status" value="1"/>
</dbReference>
<dbReference type="InterPro" id="IPR011990">
    <property type="entry name" value="TPR-like_helical_dom_sf"/>
</dbReference>
<dbReference type="Proteomes" id="UP000177230">
    <property type="component" value="Unassembled WGS sequence"/>
</dbReference>
<feature type="compositionally biased region" description="Low complexity" evidence="4">
    <location>
        <begin position="248"/>
        <end position="278"/>
    </location>
</feature>
<feature type="region of interest" description="Disordered" evidence="4">
    <location>
        <begin position="325"/>
        <end position="486"/>
    </location>
</feature>
<evidence type="ECO:0000256" key="3">
    <source>
        <dbReference type="PROSITE-ProRule" id="PRU00339"/>
    </source>
</evidence>
<organism evidence="5 6">
    <name type="scientific">Candidatus Edwardsbacteria bacterium GWF2_54_11</name>
    <dbReference type="NCBI Taxonomy" id="1817851"/>
    <lineage>
        <taxon>Bacteria</taxon>
        <taxon>Candidatus Edwardsiibacteriota</taxon>
    </lineage>
</organism>
<feature type="repeat" description="TPR" evidence="3">
    <location>
        <begin position="93"/>
        <end position="126"/>
    </location>
</feature>